<dbReference type="Proteomes" id="UP000334019">
    <property type="component" value="Chromosome"/>
</dbReference>
<keyword evidence="6" id="KW-0464">Manganese</keyword>
<dbReference type="KEGG" id="atq:GH723_16360"/>
<keyword evidence="5" id="KW-0460">Magnesium</keyword>
<keyword evidence="10" id="KW-1185">Reference proteome</keyword>
<comment type="cofactor">
    <cofactor evidence="1">
        <name>Mn(2+)</name>
        <dbReference type="ChEBI" id="CHEBI:29035"/>
    </cofactor>
</comment>
<dbReference type="PROSITE" id="PS51462">
    <property type="entry name" value="NUDIX"/>
    <property type="match status" value="1"/>
</dbReference>
<dbReference type="GO" id="GO:0016818">
    <property type="term" value="F:hydrolase activity, acting on acid anhydrides, in phosphorus-containing anhydrides"/>
    <property type="evidence" value="ECO:0007669"/>
    <property type="project" value="InterPro"/>
</dbReference>
<evidence type="ECO:0000256" key="4">
    <source>
        <dbReference type="ARBA" id="ARBA00022801"/>
    </source>
</evidence>
<dbReference type="AlphaFoldDB" id="A0A5Q2RQY1"/>
<accession>A0A5Q2RQY1</accession>
<dbReference type="EMBL" id="CP045851">
    <property type="protein sequence ID" value="QGG96547.1"/>
    <property type="molecule type" value="Genomic_DNA"/>
</dbReference>
<feature type="compositionally biased region" description="Basic and acidic residues" evidence="7">
    <location>
        <begin position="252"/>
        <end position="265"/>
    </location>
</feature>
<dbReference type="InterPro" id="IPR000086">
    <property type="entry name" value="NUDIX_hydrolase_dom"/>
</dbReference>
<gene>
    <name evidence="9" type="ORF">GH723_16360</name>
</gene>
<proteinExistence type="predicted"/>
<organism evidence="9 10">
    <name type="scientific">Actinomarinicola tropica</name>
    <dbReference type="NCBI Taxonomy" id="2789776"/>
    <lineage>
        <taxon>Bacteria</taxon>
        <taxon>Bacillati</taxon>
        <taxon>Actinomycetota</taxon>
        <taxon>Acidimicrobiia</taxon>
        <taxon>Acidimicrobiales</taxon>
        <taxon>Iamiaceae</taxon>
        <taxon>Actinomarinicola</taxon>
    </lineage>
</organism>
<evidence type="ECO:0000256" key="5">
    <source>
        <dbReference type="ARBA" id="ARBA00022842"/>
    </source>
</evidence>
<feature type="region of interest" description="Disordered" evidence="7">
    <location>
        <begin position="252"/>
        <end position="276"/>
    </location>
</feature>
<evidence type="ECO:0000256" key="6">
    <source>
        <dbReference type="ARBA" id="ARBA00023211"/>
    </source>
</evidence>
<dbReference type="InterPro" id="IPR015797">
    <property type="entry name" value="NUDIX_hydrolase-like_dom_sf"/>
</dbReference>
<reference evidence="9 10" key="1">
    <citation type="submission" date="2019-11" db="EMBL/GenBank/DDBJ databases">
        <authorList>
            <person name="He Y."/>
        </authorList>
    </citation>
    <scope>NUCLEOTIDE SEQUENCE [LARGE SCALE GENOMIC DNA]</scope>
    <source>
        <strain evidence="9 10">SCSIO 58843</strain>
    </source>
</reference>
<evidence type="ECO:0000256" key="7">
    <source>
        <dbReference type="SAM" id="MobiDB-lite"/>
    </source>
</evidence>
<evidence type="ECO:0000256" key="2">
    <source>
        <dbReference type="ARBA" id="ARBA00001946"/>
    </source>
</evidence>
<comment type="cofactor">
    <cofactor evidence="2">
        <name>Mg(2+)</name>
        <dbReference type="ChEBI" id="CHEBI:18420"/>
    </cofactor>
</comment>
<dbReference type="PANTHER" id="PTHR12318:SF0">
    <property type="entry name" value="ACYL-COENZYME A DIPHOSPHATASE NUDT19"/>
    <property type="match status" value="1"/>
</dbReference>
<dbReference type="RefSeq" id="WP_153760651.1">
    <property type="nucleotide sequence ID" value="NZ_CP045851.1"/>
</dbReference>
<dbReference type="GO" id="GO:0046872">
    <property type="term" value="F:metal ion binding"/>
    <property type="evidence" value="ECO:0007669"/>
    <property type="project" value="UniProtKB-KW"/>
</dbReference>
<evidence type="ECO:0000313" key="9">
    <source>
        <dbReference type="EMBL" id="QGG96547.1"/>
    </source>
</evidence>
<keyword evidence="4 9" id="KW-0378">Hydrolase</keyword>
<evidence type="ECO:0000256" key="3">
    <source>
        <dbReference type="ARBA" id="ARBA00022723"/>
    </source>
</evidence>
<keyword evidence="3" id="KW-0479">Metal-binding</keyword>
<evidence type="ECO:0000259" key="8">
    <source>
        <dbReference type="PROSITE" id="PS51462"/>
    </source>
</evidence>
<dbReference type="InterPro" id="IPR039121">
    <property type="entry name" value="NUDT19"/>
</dbReference>
<dbReference type="CDD" id="cd18870">
    <property type="entry name" value="NUDIX_AcylCoAdiphos_Nudt19"/>
    <property type="match status" value="1"/>
</dbReference>
<evidence type="ECO:0000256" key="1">
    <source>
        <dbReference type="ARBA" id="ARBA00001936"/>
    </source>
</evidence>
<feature type="domain" description="Nudix hydrolase" evidence="8">
    <location>
        <begin position="10"/>
        <end position="217"/>
    </location>
</feature>
<evidence type="ECO:0000313" key="10">
    <source>
        <dbReference type="Proteomes" id="UP000334019"/>
    </source>
</evidence>
<sequence length="276" mass="29556">MTAADPAAVQVRPAATVMLVRDAPSGPEVMMVRRHPANVFVGGAHVFPGGAVDPADRIGPGGPVDRLPDLEASVRLGVEGGGLAYWVAAIRECFEEVGVLLAYDDDGTMLRLDDPVRRGRFAEHRAALDAGRRTLTEICTAEGLSLAVDALHYFSHWVTPVGPPRRYDTRFFLARAPEGQDARHDDRETVDVTWLRPADALELAAAGRIDVIQPTARTLEALVRFDDVDEMLGAATATAAAPDLVHEDGGVRIRLPGDPDLDRGLDAPTPTHGDLA</sequence>
<name>A0A5Q2RQY1_9ACTN</name>
<dbReference type="SUPFAM" id="SSF55811">
    <property type="entry name" value="Nudix"/>
    <property type="match status" value="1"/>
</dbReference>
<dbReference type="Gene3D" id="3.90.79.10">
    <property type="entry name" value="Nucleoside Triphosphate Pyrophosphohydrolase"/>
    <property type="match status" value="1"/>
</dbReference>
<protein>
    <submittedName>
        <fullName evidence="9">NUDIX hydrolase</fullName>
    </submittedName>
</protein>
<dbReference type="PANTHER" id="PTHR12318">
    <property type="entry name" value="TESTOSTERONE-REGULATED PROTEIN RP2"/>
    <property type="match status" value="1"/>
</dbReference>